<comment type="similarity">
    <text evidence="2">Belongs to the PPR family. PCMP-E subfamily.</text>
</comment>
<dbReference type="AlphaFoldDB" id="A0A1U8AES0"/>
<dbReference type="InterPro" id="IPR032867">
    <property type="entry name" value="DYW_dom"/>
</dbReference>
<dbReference type="Pfam" id="PF01535">
    <property type="entry name" value="PPR"/>
    <property type="match status" value="7"/>
</dbReference>
<dbReference type="FunFam" id="1.25.40.10:FF:000073">
    <property type="entry name" value="Pentatricopeptide repeat-containing protein chloroplastic"/>
    <property type="match status" value="1"/>
</dbReference>
<accession>A0A1U8AES0</accession>
<dbReference type="FunCoup" id="A0A1U8AES0">
    <property type="interactions" value="77"/>
</dbReference>
<dbReference type="InterPro" id="IPR046960">
    <property type="entry name" value="PPR_At4g14850-like_plant"/>
</dbReference>
<dbReference type="InterPro" id="IPR046848">
    <property type="entry name" value="E_motif"/>
</dbReference>
<dbReference type="FunFam" id="1.25.40.10:FF:000090">
    <property type="entry name" value="Pentatricopeptide repeat-containing protein, chloroplastic"/>
    <property type="match status" value="1"/>
</dbReference>
<dbReference type="GeneID" id="104603214"/>
<dbReference type="InterPro" id="IPR002885">
    <property type="entry name" value="PPR_rpt"/>
</dbReference>
<dbReference type="PROSITE" id="PS51375">
    <property type="entry name" value="PPR"/>
    <property type="match status" value="7"/>
</dbReference>
<dbReference type="InterPro" id="IPR011990">
    <property type="entry name" value="TPR-like_helical_dom_sf"/>
</dbReference>
<keyword evidence="1" id="KW-0677">Repeat</keyword>
<dbReference type="FunFam" id="1.25.40.10:FF:000196">
    <property type="entry name" value="Pentatricopeptide repeat-containing protein At4g14850"/>
    <property type="match status" value="1"/>
</dbReference>
<reference evidence="4" key="1">
    <citation type="submission" date="2025-08" db="UniProtKB">
        <authorList>
            <consortium name="RefSeq"/>
        </authorList>
    </citation>
    <scope>IDENTIFICATION</scope>
</reference>
<dbReference type="GO" id="GO:0008270">
    <property type="term" value="F:zinc ion binding"/>
    <property type="evidence" value="ECO:0007669"/>
    <property type="project" value="InterPro"/>
</dbReference>
<gene>
    <name evidence="4" type="primary">LOC104603214</name>
</gene>
<evidence type="ECO:0000256" key="2">
    <source>
        <dbReference type="ARBA" id="ARBA00061659"/>
    </source>
</evidence>
<name>A0A1U8AES0_NELNU</name>
<proteinExistence type="inferred from homology"/>
<dbReference type="Proteomes" id="UP000189703">
    <property type="component" value="Unplaced"/>
</dbReference>
<sequence length="803" mass="89928">MAAMLAQNFCNSSARENVTQRVDGTRADRQIDLSVKNRKSISAQKNGSKTTAVKALTGLPNFSLNRTLCSYVDSGHMDKALSLFESLENPETFLWNVMIRGYTDNGFYRKAIEFYQWMNFIGVRADKFTFPFVIKSCAELSISAEGLKVHSRMIKIGLDSDIFICNSLIAMYSKLGYIEFGERIFEEMPVRDLVSWNSIIGGYVSVGDGVNSLSHFREMLRLGINPDRFGIIGALSACSLERSQQHGKEIHCRVVRCGYGFDIMVLTSLVDMYCKCGSVDLAERLFDRISLRGLVSWNSMIGGYALNNEPIKAITCLIEMQNSHNLSPDVITLVNVLPACAQLRAFLQGKSIHCFAVRKGFVPHSILDTALVDMYGKCGKTVLAERVFHQMNERSLISWNAMIAAYAQNRCSLKALTQFSSLQKGPLRPDAVTIASILPSYAESASLMEGKQIHGYISKLELNLNTFILNSLIHMYAKCGDLQMARQVFDTMHFKDVISWNTMIMAYAIHGYGRLGLELFSKMEENGIKPNGSTFVSLLSSCSIAGMVDEGWKYFSSMKEVYNIEPGIEHYGCMVDLLGRTGSLDQTKCFIEEMPLNPTARIWGSLLTACRNNGNLQLAEFAAKHIFSMGQDNTGCYTLLINMYAEAGRWEDVERMRYLMKKEGLQKTIAYSMIALNGNIFSFVNGDKSHTETSTIYDVLDVILTHKGEDRYTPIISNFRPLDLLKKKASTPEAHSVRLAICFGLISMTIGTPILVRKNVRICQDCHNAAKIISKVTNREIIVGDSKIYHHFKDGCCSCGDYW</sequence>
<dbReference type="Pfam" id="PF20431">
    <property type="entry name" value="E_motif"/>
    <property type="match status" value="1"/>
</dbReference>
<dbReference type="OrthoDB" id="185373at2759"/>
<dbReference type="GO" id="GO:0003729">
    <property type="term" value="F:mRNA binding"/>
    <property type="evidence" value="ECO:0007669"/>
    <property type="project" value="UniProtKB-ARBA"/>
</dbReference>
<dbReference type="PANTHER" id="PTHR24015:SF548">
    <property type="entry name" value="OS08G0340900 PROTEIN"/>
    <property type="match status" value="1"/>
</dbReference>
<evidence type="ECO:0000256" key="1">
    <source>
        <dbReference type="ARBA" id="ARBA00022737"/>
    </source>
</evidence>
<evidence type="ECO:0000313" key="4">
    <source>
        <dbReference type="RefSeq" id="XP_010265494.1"/>
    </source>
</evidence>
<dbReference type="Pfam" id="PF14432">
    <property type="entry name" value="DYW_deaminase"/>
    <property type="match status" value="1"/>
</dbReference>
<dbReference type="PANTHER" id="PTHR24015">
    <property type="entry name" value="OS07G0578800 PROTEIN-RELATED"/>
    <property type="match status" value="1"/>
</dbReference>
<dbReference type="RefSeq" id="XP_010265494.1">
    <property type="nucleotide sequence ID" value="XM_010267192.2"/>
</dbReference>
<keyword evidence="3" id="KW-1185">Reference proteome</keyword>
<organism evidence="3 4">
    <name type="scientific">Nelumbo nucifera</name>
    <name type="common">Sacred lotus</name>
    <dbReference type="NCBI Taxonomy" id="4432"/>
    <lineage>
        <taxon>Eukaryota</taxon>
        <taxon>Viridiplantae</taxon>
        <taxon>Streptophyta</taxon>
        <taxon>Embryophyta</taxon>
        <taxon>Tracheophyta</taxon>
        <taxon>Spermatophyta</taxon>
        <taxon>Magnoliopsida</taxon>
        <taxon>Proteales</taxon>
        <taxon>Nelumbonaceae</taxon>
        <taxon>Nelumbo</taxon>
    </lineage>
</organism>
<dbReference type="Gene3D" id="1.25.40.10">
    <property type="entry name" value="Tetratricopeptide repeat domain"/>
    <property type="match status" value="6"/>
</dbReference>
<dbReference type="NCBIfam" id="TIGR00756">
    <property type="entry name" value="PPR"/>
    <property type="match status" value="7"/>
</dbReference>
<evidence type="ECO:0000313" key="3">
    <source>
        <dbReference type="Proteomes" id="UP000189703"/>
    </source>
</evidence>
<dbReference type="Pfam" id="PF13041">
    <property type="entry name" value="PPR_2"/>
    <property type="match status" value="2"/>
</dbReference>
<protein>
    <submittedName>
        <fullName evidence="4">Pentatricopeptide repeat-containing protein At4g35130, chloroplastic</fullName>
    </submittedName>
</protein>
<dbReference type="GO" id="GO:0009451">
    <property type="term" value="P:RNA modification"/>
    <property type="evidence" value="ECO:0007669"/>
    <property type="project" value="InterPro"/>
</dbReference>
<dbReference type="OMA" id="FDCFMQM"/>
<dbReference type="FunFam" id="1.25.40.10:FF:000344">
    <property type="entry name" value="Pentatricopeptide repeat-containing protein"/>
    <property type="match status" value="1"/>
</dbReference>
<dbReference type="KEGG" id="nnu:104603214"/>
<dbReference type="eggNOG" id="KOG4197">
    <property type="taxonomic scope" value="Eukaryota"/>
</dbReference>